<organism evidence="6 7">
    <name type="scientific">Govanella unica</name>
    <dbReference type="NCBI Taxonomy" id="2975056"/>
    <lineage>
        <taxon>Bacteria</taxon>
        <taxon>Pseudomonadati</taxon>
        <taxon>Pseudomonadota</taxon>
        <taxon>Alphaproteobacteria</taxon>
        <taxon>Emcibacterales</taxon>
        <taxon>Govanellaceae</taxon>
        <taxon>Govanella</taxon>
    </lineage>
</organism>
<dbReference type="PANTHER" id="PTHR43483">
    <property type="entry name" value="MEMBRANE TRANSPORTER PROTEIN HI_0806-RELATED"/>
    <property type="match status" value="1"/>
</dbReference>
<keyword evidence="3 5" id="KW-1133">Transmembrane helix</keyword>
<dbReference type="Proteomes" id="UP001141619">
    <property type="component" value="Unassembled WGS sequence"/>
</dbReference>
<evidence type="ECO:0000256" key="5">
    <source>
        <dbReference type="RuleBase" id="RU363041"/>
    </source>
</evidence>
<evidence type="ECO:0000313" key="7">
    <source>
        <dbReference type="Proteomes" id="UP001141619"/>
    </source>
</evidence>
<evidence type="ECO:0000313" key="6">
    <source>
        <dbReference type="EMBL" id="MDA5193471.1"/>
    </source>
</evidence>
<feature type="transmembrane region" description="Helical" evidence="5">
    <location>
        <begin position="181"/>
        <end position="203"/>
    </location>
</feature>
<dbReference type="PANTHER" id="PTHR43483:SF3">
    <property type="entry name" value="MEMBRANE TRANSPORTER PROTEIN HI_0806-RELATED"/>
    <property type="match status" value="1"/>
</dbReference>
<keyword evidence="4 5" id="KW-0472">Membrane</keyword>
<dbReference type="EMBL" id="JANWOI010000002">
    <property type="protein sequence ID" value="MDA5193471.1"/>
    <property type="molecule type" value="Genomic_DNA"/>
</dbReference>
<keyword evidence="2 5" id="KW-0812">Transmembrane</keyword>
<reference evidence="6" key="1">
    <citation type="submission" date="2022-08" db="EMBL/GenBank/DDBJ databases">
        <authorList>
            <person name="Vandamme P."/>
            <person name="Hettiarachchi A."/>
            <person name="Peeters C."/>
            <person name="Cnockaert M."/>
            <person name="Carlier A."/>
        </authorList>
    </citation>
    <scope>NUCLEOTIDE SEQUENCE</scope>
    <source>
        <strain evidence="6">LMG 31809</strain>
    </source>
</reference>
<dbReference type="InterPro" id="IPR002781">
    <property type="entry name" value="TM_pro_TauE-like"/>
</dbReference>
<accession>A0A9X3Z6T8</accession>
<comment type="subcellular location">
    <subcellularLocation>
        <location evidence="5">Cell membrane</location>
        <topology evidence="5">Multi-pass membrane protein</topology>
    </subcellularLocation>
    <subcellularLocation>
        <location evidence="1">Membrane</location>
        <topology evidence="1">Multi-pass membrane protein</topology>
    </subcellularLocation>
</comment>
<comment type="similarity">
    <text evidence="5">Belongs to the 4-toluene sulfonate uptake permease (TSUP) (TC 2.A.102) family.</text>
</comment>
<comment type="caution">
    <text evidence="6">The sequence shown here is derived from an EMBL/GenBank/DDBJ whole genome shotgun (WGS) entry which is preliminary data.</text>
</comment>
<feature type="transmembrane region" description="Helical" evidence="5">
    <location>
        <begin position="249"/>
        <end position="267"/>
    </location>
</feature>
<reference evidence="6" key="2">
    <citation type="journal article" date="2023" name="Syst. Appl. Microbiol.">
        <title>Govania unica gen. nov., sp. nov., a rare biosphere bacterium that represents a novel family in the class Alphaproteobacteria.</title>
        <authorList>
            <person name="Vandamme P."/>
            <person name="Peeters C."/>
            <person name="Hettiarachchi A."/>
            <person name="Cnockaert M."/>
            <person name="Carlier A."/>
        </authorList>
    </citation>
    <scope>NUCLEOTIDE SEQUENCE</scope>
    <source>
        <strain evidence="6">LMG 31809</strain>
    </source>
</reference>
<keyword evidence="5" id="KW-1003">Cell membrane</keyword>
<feature type="transmembrane region" description="Helical" evidence="5">
    <location>
        <begin position="51"/>
        <end position="75"/>
    </location>
</feature>
<feature type="transmembrane region" description="Helical" evidence="5">
    <location>
        <begin position="6"/>
        <end position="39"/>
    </location>
</feature>
<dbReference type="GO" id="GO:0005886">
    <property type="term" value="C:plasma membrane"/>
    <property type="evidence" value="ECO:0007669"/>
    <property type="project" value="UniProtKB-SubCell"/>
</dbReference>
<dbReference type="Pfam" id="PF01925">
    <property type="entry name" value="TauE"/>
    <property type="match status" value="1"/>
</dbReference>
<feature type="transmembrane region" description="Helical" evidence="5">
    <location>
        <begin position="215"/>
        <end position="237"/>
    </location>
</feature>
<evidence type="ECO:0000256" key="1">
    <source>
        <dbReference type="ARBA" id="ARBA00004141"/>
    </source>
</evidence>
<feature type="transmembrane region" description="Helical" evidence="5">
    <location>
        <begin position="111"/>
        <end position="130"/>
    </location>
</feature>
<proteinExistence type="inferred from homology"/>
<feature type="transmembrane region" description="Helical" evidence="5">
    <location>
        <begin position="150"/>
        <end position="174"/>
    </location>
</feature>
<dbReference type="RefSeq" id="WP_274943173.1">
    <property type="nucleotide sequence ID" value="NZ_JANWOI010000002.1"/>
</dbReference>
<sequence>MTEYLSLILALMAAGLLTGFLAGLLGVGGGGIMVPLLYFVFGRLGAAHDYLMHMAIATSFATMVPTALTATIGHYRRDGVDLGVIRLWWPWLVGGAVIGTVLAGHLKSRELSLLFATLVFLMGCKMIFVTRNPVIGLRPPGGIKGGIAPVIVGFFSSLMGIGGASMSVPAMTLYSVPMIRAVGTASLIGLVVAFPAMLGYVAGGWTVPGLLPYSLGFVNVLSVVILAPLAAFAAPFGVRVAHAISRRKLTVIFGVFLIVVALLLWSGR</sequence>
<evidence type="ECO:0000256" key="2">
    <source>
        <dbReference type="ARBA" id="ARBA00022692"/>
    </source>
</evidence>
<keyword evidence="7" id="KW-1185">Reference proteome</keyword>
<gene>
    <name evidence="6" type="ORF">NYP16_05825</name>
</gene>
<evidence type="ECO:0000256" key="4">
    <source>
        <dbReference type="ARBA" id="ARBA00023136"/>
    </source>
</evidence>
<feature type="transmembrane region" description="Helical" evidence="5">
    <location>
        <begin position="87"/>
        <end position="104"/>
    </location>
</feature>
<name>A0A9X3Z6T8_9PROT</name>
<evidence type="ECO:0000256" key="3">
    <source>
        <dbReference type="ARBA" id="ARBA00022989"/>
    </source>
</evidence>
<dbReference type="AlphaFoldDB" id="A0A9X3Z6T8"/>
<protein>
    <recommendedName>
        <fullName evidence="5">Probable membrane transporter protein</fullName>
    </recommendedName>
</protein>